<evidence type="ECO:0000256" key="1">
    <source>
        <dbReference type="ARBA" id="ARBA00008725"/>
    </source>
</evidence>
<dbReference type="InterPro" id="IPR024370">
    <property type="entry name" value="PBP_domain"/>
</dbReference>
<dbReference type="AlphaFoldDB" id="A0A1V2JME0"/>
<name>A0A1V2JME0_PSEAZ</name>
<dbReference type="OrthoDB" id="9801510at2"/>
<dbReference type="Gene3D" id="3.40.190.10">
    <property type="entry name" value="Periplasmic binding protein-like II"/>
    <property type="match status" value="2"/>
</dbReference>
<comment type="similarity">
    <text evidence="1">Belongs to the PstS family.</text>
</comment>
<dbReference type="GeneID" id="57373178"/>
<dbReference type="EMBL" id="MNPV01000002">
    <property type="protein sequence ID" value="ONH46757.1"/>
    <property type="molecule type" value="Genomic_DNA"/>
</dbReference>
<proteinExistence type="inferred from homology"/>
<comment type="caution">
    <text evidence="4">The sequence shown here is derived from an EMBL/GenBank/DDBJ whole genome shotgun (WGS) entry which is preliminary data.</text>
</comment>
<evidence type="ECO:0000259" key="3">
    <source>
        <dbReference type="Pfam" id="PF12849"/>
    </source>
</evidence>
<evidence type="ECO:0000256" key="2">
    <source>
        <dbReference type="SAM" id="SignalP"/>
    </source>
</evidence>
<organism evidence="4 5">
    <name type="scientific">Pseudomonas azotoformans</name>
    <dbReference type="NCBI Taxonomy" id="47878"/>
    <lineage>
        <taxon>Bacteria</taxon>
        <taxon>Pseudomonadati</taxon>
        <taxon>Pseudomonadota</taxon>
        <taxon>Gammaproteobacteria</taxon>
        <taxon>Pseudomonadales</taxon>
        <taxon>Pseudomonadaceae</taxon>
        <taxon>Pseudomonas</taxon>
    </lineage>
</organism>
<reference evidence="4 5" key="1">
    <citation type="submission" date="2016-10" db="EMBL/GenBank/DDBJ databases">
        <title>Pseudomonas lactis sp. nov. and Pseudomonas paralactis sp. nov., isolated from bovine raw milk.</title>
        <authorList>
            <person name="Von Neubeck M."/>
            <person name="Huptas C."/>
            <person name="Glueck C."/>
            <person name="Krewinkel M."/>
            <person name="Stoeckel M."/>
            <person name="Stressler T."/>
            <person name="Fischer L."/>
            <person name="Hinrichs J."/>
            <person name="Scherer S."/>
            <person name="Wenning M."/>
        </authorList>
    </citation>
    <scope>NUCLEOTIDE SEQUENCE [LARGE SCALE GENOMIC DNA]</scope>
    <source>
        <strain evidence="4 5">DSM 18862</strain>
    </source>
</reference>
<keyword evidence="2" id="KW-0732">Signal</keyword>
<dbReference type="RefSeq" id="WP_071495347.1">
    <property type="nucleotide sequence ID" value="NZ_LT629702.1"/>
</dbReference>
<dbReference type="InterPro" id="IPR050962">
    <property type="entry name" value="Phosphate-bind_PstS"/>
</dbReference>
<dbReference type="PANTHER" id="PTHR42996:SF1">
    <property type="entry name" value="PHOSPHATE-BINDING PROTEIN PSTS"/>
    <property type="match status" value="1"/>
</dbReference>
<evidence type="ECO:0000313" key="4">
    <source>
        <dbReference type="EMBL" id="ONH46757.1"/>
    </source>
</evidence>
<protein>
    <submittedName>
        <fullName evidence="4">Alkaline phosphatase</fullName>
    </submittedName>
</protein>
<dbReference type="PANTHER" id="PTHR42996">
    <property type="entry name" value="PHOSPHATE-BINDING PROTEIN PSTS"/>
    <property type="match status" value="1"/>
</dbReference>
<gene>
    <name evidence="4" type="ORF">BLL37_07770</name>
</gene>
<dbReference type="SUPFAM" id="SSF53850">
    <property type="entry name" value="Periplasmic binding protein-like II"/>
    <property type="match status" value="1"/>
</dbReference>
<sequence>MFKRNVLAVSMTLAALCSAQAAMADINGGGATLPEPLYKTAGVLTAGFAEYIGVGSGNGKSAFLNNDYTKFVAGVTNKNVHWAGSDSKLSAAELLAYQNNKQAGWGKLIQVPSVATSVAIPFNKTGAGNVNLTVDQLCGVYSGRLTTWDQITPGLTGTIQVAYRKGASGTTELFTRFLNAKCNPTLENGTFAVTQTFESSFSRGLPAGAINPLQEVNPASTTTPKETFKDTSEGVMGLLNNAQNRITYMSPDWAATSVAGLGDATKVATIGGVSPAPANVSAAINAIQPPAVASRGDQNVWVPVFAATTNPNDASVVQYPSTGYPILGFTNLIFSQCYANADQTTQVRAFFSKHYGALSNNDTAITNNRFVPLPASWKTAVRDTFVTASNGLSIGNTSVCNQIGRPL</sequence>
<feature type="domain" description="PBP" evidence="3">
    <location>
        <begin position="46"/>
        <end position="270"/>
    </location>
</feature>
<dbReference type="Proteomes" id="UP000188559">
    <property type="component" value="Unassembled WGS sequence"/>
</dbReference>
<feature type="chain" id="PRO_5010708357" evidence="2">
    <location>
        <begin position="25"/>
        <end position="407"/>
    </location>
</feature>
<accession>A0A1V2JME0</accession>
<evidence type="ECO:0000313" key="5">
    <source>
        <dbReference type="Proteomes" id="UP000188559"/>
    </source>
</evidence>
<dbReference type="Pfam" id="PF12849">
    <property type="entry name" value="PBP_like_2"/>
    <property type="match status" value="1"/>
</dbReference>
<feature type="signal peptide" evidence="2">
    <location>
        <begin position="1"/>
        <end position="24"/>
    </location>
</feature>
<keyword evidence="5" id="KW-1185">Reference proteome</keyword>